<dbReference type="AlphaFoldDB" id="A0AAW0LUI6"/>
<name>A0AAW0LUI6_QUESU</name>
<accession>A0AAW0LUI6</accession>
<dbReference type="Proteomes" id="UP000237347">
    <property type="component" value="Unassembled WGS sequence"/>
</dbReference>
<gene>
    <name evidence="1" type="ORF">CFP56_031044</name>
</gene>
<organism evidence="1 2">
    <name type="scientific">Quercus suber</name>
    <name type="common">Cork oak</name>
    <dbReference type="NCBI Taxonomy" id="58331"/>
    <lineage>
        <taxon>Eukaryota</taxon>
        <taxon>Viridiplantae</taxon>
        <taxon>Streptophyta</taxon>
        <taxon>Embryophyta</taxon>
        <taxon>Tracheophyta</taxon>
        <taxon>Spermatophyta</taxon>
        <taxon>Magnoliopsida</taxon>
        <taxon>eudicotyledons</taxon>
        <taxon>Gunneridae</taxon>
        <taxon>Pentapetalae</taxon>
        <taxon>rosids</taxon>
        <taxon>fabids</taxon>
        <taxon>Fagales</taxon>
        <taxon>Fagaceae</taxon>
        <taxon>Quercus</taxon>
    </lineage>
</organism>
<comment type="caution">
    <text evidence="1">The sequence shown here is derived from an EMBL/GenBank/DDBJ whole genome shotgun (WGS) entry which is preliminary data.</text>
</comment>
<keyword evidence="2" id="KW-1185">Reference proteome</keyword>
<reference evidence="1 2" key="1">
    <citation type="journal article" date="2018" name="Sci. Data">
        <title>The draft genome sequence of cork oak.</title>
        <authorList>
            <person name="Ramos A.M."/>
            <person name="Usie A."/>
            <person name="Barbosa P."/>
            <person name="Barros P.M."/>
            <person name="Capote T."/>
            <person name="Chaves I."/>
            <person name="Simoes F."/>
            <person name="Abreu I."/>
            <person name="Carrasquinho I."/>
            <person name="Faro C."/>
            <person name="Guimaraes J.B."/>
            <person name="Mendonca D."/>
            <person name="Nobrega F."/>
            <person name="Rodrigues L."/>
            <person name="Saibo N.J.M."/>
            <person name="Varela M.C."/>
            <person name="Egas C."/>
            <person name="Matos J."/>
            <person name="Miguel C.M."/>
            <person name="Oliveira M.M."/>
            <person name="Ricardo C.P."/>
            <person name="Goncalves S."/>
        </authorList>
    </citation>
    <scope>NUCLEOTIDE SEQUENCE [LARGE SCALE GENOMIC DNA]</scope>
    <source>
        <strain evidence="2">cv. HL8</strain>
    </source>
</reference>
<evidence type="ECO:0000313" key="2">
    <source>
        <dbReference type="Proteomes" id="UP000237347"/>
    </source>
</evidence>
<evidence type="ECO:0000313" key="1">
    <source>
        <dbReference type="EMBL" id="KAK7854696.1"/>
    </source>
</evidence>
<proteinExistence type="predicted"/>
<sequence length="78" mass="8575">MVTHESSALPPQPPPKETLLGVTTYLFVWTNKKDEHIDEEGVTPVSISVTKTAPIAEKTLHSPSVTNTVKLREPIPED</sequence>
<dbReference type="EMBL" id="PKMF04000052">
    <property type="protein sequence ID" value="KAK7854696.1"/>
    <property type="molecule type" value="Genomic_DNA"/>
</dbReference>
<protein>
    <submittedName>
        <fullName evidence="1">Uncharacterized protein</fullName>
    </submittedName>
</protein>